<feature type="region of interest" description="Disordered" evidence="1">
    <location>
        <begin position="376"/>
        <end position="399"/>
    </location>
</feature>
<accession>D0NIX2</accession>
<evidence type="ECO:0000313" key="3">
    <source>
        <dbReference type="EMBL" id="EEY59456.1"/>
    </source>
</evidence>
<dbReference type="InParanoid" id="D0NIX2"/>
<feature type="compositionally biased region" description="Polar residues" evidence="1">
    <location>
        <begin position="517"/>
        <end position="540"/>
    </location>
</feature>
<feature type="compositionally biased region" description="Basic and acidic residues" evidence="1">
    <location>
        <begin position="81"/>
        <end position="91"/>
    </location>
</feature>
<dbReference type="VEuPathDB" id="FungiDB:PITG_11496"/>
<dbReference type="Pfam" id="PF11717">
    <property type="entry name" value="Tudor-knot"/>
    <property type="match status" value="1"/>
</dbReference>
<dbReference type="OrthoDB" id="124855at2759"/>
<sequence length="562" mass="63052">MYVTRRLLRSTMPESEKKDVPFLPPPTPKRRAAVRASAKIGEVVADSSAPTTRSRAPKTSPKQENEGDEKNKSRNHKKAKKEKETKKKQDEPTVDASTLHGYQLMVDVHYRGEQYTEARILDLDPEKELLFVHYMGWNARFDAWVELEDVAAHGSHCEESTNKYVSWDGCTSLFATEEELAGKTKPKKTLKRKNTPSPKAQQPRKALQSCSNRKKYCEEVEEQAPAKRLQKSPKHPKSAKKSPRSTKNASSPGRRTPRRVQVAVGTTDEDSERKNDSETADLVLDVEFEGHDALSDEDVEEEQEEETPRRNNKPDKSPHGSKPSANAVAKTAPLPPRREGLGNATREKLAAIFRLRVQQRQQMEQLNASQASFQQTLQDSVETSPTSSSIADTEDSEVGKTTVANAELAAAEEYQRQLQQYYYHQQVMFANRMAMTTTGSDDPSVIPLQGGIMDPRIIQERLTALEERRRQQAHVQAYYHQLMLTRERNVRALAANQAFMATSAAVWEQQLKETQSEDGNSSVTSWKDSSGASVGTSPAKSDSDKSEPTDPPKQGVLYEFVL</sequence>
<feature type="region of interest" description="Disordered" evidence="1">
    <location>
        <begin position="181"/>
        <end position="343"/>
    </location>
</feature>
<organism evidence="3 4">
    <name type="scientific">Phytophthora infestans (strain T30-4)</name>
    <name type="common">Potato late blight agent</name>
    <dbReference type="NCBI Taxonomy" id="403677"/>
    <lineage>
        <taxon>Eukaryota</taxon>
        <taxon>Sar</taxon>
        <taxon>Stramenopiles</taxon>
        <taxon>Oomycota</taxon>
        <taxon>Peronosporomycetes</taxon>
        <taxon>Peronosporales</taxon>
        <taxon>Peronosporaceae</taxon>
        <taxon>Phytophthora</taxon>
    </lineage>
</organism>
<proteinExistence type="predicted"/>
<reference evidence="4" key="1">
    <citation type="journal article" date="2009" name="Nature">
        <title>Genome sequence and analysis of the Irish potato famine pathogen Phytophthora infestans.</title>
        <authorList>
            <consortium name="The Broad Institute Genome Sequencing Platform"/>
            <person name="Haas B.J."/>
            <person name="Kamoun S."/>
            <person name="Zody M.C."/>
            <person name="Jiang R.H."/>
            <person name="Handsaker R.E."/>
            <person name="Cano L.M."/>
            <person name="Grabherr M."/>
            <person name="Kodira C.D."/>
            <person name="Raffaele S."/>
            <person name="Torto-Alalibo T."/>
            <person name="Bozkurt T.O."/>
            <person name="Ah-Fong A.M."/>
            <person name="Alvarado L."/>
            <person name="Anderson V.L."/>
            <person name="Armstrong M.R."/>
            <person name="Avrova A."/>
            <person name="Baxter L."/>
            <person name="Beynon J."/>
            <person name="Boevink P.C."/>
            <person name="Bollmann S.R."/>
            <person name="Bos J.I."/>
            <person name="Bulone V."/>
            <person name="Cai G."/>
            <person name="Cakir C."/>
            <person name="Carrington J.C."/>
            <person name="Chawner M."/>
            <person name="Conti L."/>
            <person name="Costanzo S."/>
            <person name="Ewan R."/>
            <person name="Fahlgren N."/>
            <person name="Fischbach M.A."/>
            <person name="Fugelstad J."/>
            <person name="Gilroy E.M."/>
            <person name="Gnerre S."/>
            <person name="Green P.J."/>
            <person name="Grenville-Briggs L.J."/>
            <person name="Griffith J."/>
            <person name="Grunwald N.J."/>
            <person name="Horn K."/>
            <person name="Horner N.R."/>
            <person name="Hu C.H."/>
            <person name="Huitema E."/>
            <person name="Jeong D.H."/>
            <person name="Jones A.M."/>
            <person name="Jones J.D."/>
            <person name="Jones R.W."/>
            <person name="Karlsson E.K."/>
            <person name="Kunjeti S.G."/>
            <person name="Lamour K."/>
            <person name="Liu Z."/>
            <person name="Ma L."/>
            <person name="Maclean D."/>
            <person name="Chibucos M.C."/>
            <person name="McDonald H."/>
            <person name="McWalters J."/>
            <person name="Meijer H.J."/>
            <person name="Morgan W."/>
            <person name="Morris P.F."/>
            <person name="Munro C.A."/>
            <person name="O'Neill K."/>
            <person name="Ospina-Giraldo M."/>
            <person name="Pinzon A."/>
            <person name="Pritchard L."/>
            <person name="Ramsahoye B."/>
            <person name="Ren Q."/>
            <person name="Restrepo S."/>
            <person name="Roy S."/>
            <person name="Sadanandom A."/>
            <person name="Savidor A."/>
            <person name="Schornack S."/>
            <person name="Schwartz D.C."/>
            <person name="Schumann U.D."/>
            <person name="Schwessinger B."/>
            <person name="Seyer L."/>
            <person name="Sharpe T."/>
            <person name="Silvar C."/>
            <person name="Song J."/>
            <person name="Studholme D.J."/>
            <person name="Sykes S."/>
            <person name="Thines M."/>
            <person name="van de Vondervoort P.J."/>
            <person name="Phuntumart V."/>
            <person name="Wawra S."/>
            <person name="Weide R."/>
            <person name="Win J."/>
            <person name="Young C."/>
            <person name="Zhou S."/>
            <person name="Fry W."/>
            <person name="Meyers B.C."/>
            <person name="van West P."/>
            <person name="Ristaino J."/>
            <person name="Govers F."/>
            <person name="Birch P.R."/>
            <person name="Whisson S.C."/>
            <person name="Judelson H.S."/>
            <person name="Nusbaum C."/>
        </authorList>
    </citation>
    <scope>NUCLEOTIDE SEQUENCE [LARGE SCALE GENOMIC DNA]</scope>
    <source>
        <strain evidence="4">T30-4</strain>
    </source>
</reference>
<protein>
    <recommendedName>
        <fullName evidence="2">Tudor-knot domain-containing protein</fullName>
    </recommendedName>
</protein>
<dbReference type="AlphaFoldDB" id="D0NIX2"/>
<evidence type="ECO:0000259" key="2">
    <source>
        <dbReference type="Pfam" id="PF11717"/>
    </source>
</evidence>
<feature type="domain" description="Tudor-knot" evidence="2">
    <location>
        <begin position="111"/>
        <end position="150"/>
    </location>
</feature>
<evidence type="ECO:0000313" key="4">
    <source>
        <dbReference type="Proteomes" id="UP000006643"/>
    </source>
</evidence>
<dbReference type="Gene3D" id="2.30.30.140">
    <property type="match status" value="1"/>
</dbReference>
<feature type="region of interest" description="Disordered" evidence="1">
    <location>
        <begin position="1"/>
        <end position="96"/>
    </location>
</feature>
<feature type="region of interest" description="Disordered" evidence="1">
    <location>
        <begin position="511"/>
        <end position="562"/>
    </location>
</feature>
<evidence type="ECO:0000256" key="1">
    <source>
        <dbReference type="SAM" id="MobiDB-lite"/>
    </source>
</evidence>
<dbReference type="OMA" id="SAKICEV"/>
<feature type="compositionally biased region" description="Basic and acidic residues" evidence="1">
    <location>
        <begin position="306"/>
        <end position="318"/>
    </location>
</feature>
<dbReference type="RefSeq" id="XP_002901066.1">
    <property type="nucleotide sequence ID" value="XM_002901020.1"/>
</dbReference>
<feature type="compositionally biased region" description="Polar residues" evidence="1">
    <location>
        <begin position="376"/>
        <end position="391"/>
    </location>
</feature>
<dbReference type="EMBL" id="DS028140">
    <property type="protein sequence ID" value="EEY59456.1"/>
    <property type="molecule type" value="Genomic_DNA"/>
</dbReference>
<dbReference type="SUPFAM" id="SSF54160">
    <property type="entry name" value="Chromo domain-like"/>
    <property type="match status" value="1"/>
</dbReference>
<dbReference type="KEGG" id="pif:PITG_11496"/>
<dbReference type="InterPro" id="IPR025995">
    <property type="entry name" value="Tudor-knot"/>
</dbReference>
<gene>
    <name evidence="3" type="ORF">PITG_11496</name>
</gene>
<dbReference type="InterPro" id="IPR016197">
    <property type="entry name" value="Chromo-like_dom_sf"/>
</dbReference>
<keyword evidence="4" id="KW-1185">Reference proteome</keyword>
<feature type="compositionally biased region" description="Basic residues" evidence="1">
    <location>
        <begin position="228"/>
        <end position="244"/>
    </location>
</feature>
<dbReference type="STRING" id="403677.D0NIX2"/>
<feature type="compositionally biased region" description="Basic and acidic residues" evidence="1">
    <location>
        <begin position="541"/>
        <end position="550"/>
    </location>
</feature>
<dbReference type="HOGENOM" id="CLU_413625_0_0_1"/>
<dbReference type="GeneID" id="9474838"/>
<name>D0NIX2_PHYIT</name>
<feature type="compositionally biased region" description="Acidic residues" evidence="1">
    <location>
        <begin position="295"/>
        <end position="305"/>
    </location>
</feature>
<feature type="compositionally biased region" description="Basic residues" evidence="1">
    <location>
        <begin position="184"/>
        <end position="194"/>
    </location>
</feature>
<dbReference type="Proteomes" id="UP000006643">
    <property type="component" value="Unassembled WGS sequence"/>
</dbReference>
<dbReference type="eggNOG" id="ENOG502S9T3">
    <property type="taxonomic scope" value="Eukaryota"/>
</dbReference>
<feature type="compositionally biased region" description="Basic and acidic residues" evidence="1">
    <location>
        <begin position="61"/>
        <end position="72"/>
    </location>
</feature>